<evidence type="ECO:0000313" key="13">
    <source>
        <dbReference type="Proteomes" id="UP001324115"/>
    </source>
</evidence>
<keyword evidence="13" id="KW-1185">Reference proteome</keyword>
<feature type="transmembrane region" description="Helical" evidence="10">
    <location>
        <begin position="210"/>
        <end position="227"/>
    </location>
</feature>
<dbReference type="Pfam" id="PF00924">
    <property type="entry name" value="MS_channel_2nd"/>
    <property type="match status" value="1"/>
</dbReference>
<gene>
    <name evidence="12" type="ORF">RGQ29_009967</name>
</gene>
<comment type="subcellular location">
    <subcellularLocation>
        <location evidence="1">Membrane</location>
        <topology evidence="1">Multi-pass membrane protein</topology>
    </subcellularLocation>
</comment>
<evidence type="ECO:0000256" key="10">
    <source>
        <dbReference type="SAM" id="Phobius"/>
    </source>
</evidence>
<feature type="transmembrane region" description="Helical" evidence="10">
    <location>
        <begin position="127"/>
        <end position="148"/>
    </location>
</feature>
<evidence type="ECO:0000256" key="8">
    <source>
        <dbReference type="ARBA" id="ARBA00023303"/>
    </source>
</evidence>
<evidence type="ECO:0000259" key="11">
    <source>
        <dbReference type="Pfam" id="PF00924"/>
    </source>
</evidence>
<keyword evidence="5 10" id="KW-1133">Transmembrane helix</keyword>
<dbReference type="GO" id="GO:0005886">
    <property type="term" value="C:plasma membrane"/>
    <property type="evidence" value="ECO:0007669"/>
    <property type="project" value="UniProtKB-UniRule"/>
</dbReference>
<dbReference type="Gene3D" id="2.30.30.60">
    <property type="match status" value="1"/>
</dbReference>
<name>A0AAN7G0W6_QUERU</name>
<evidence type="ECO:0000256" key="4">
    <source>
        <dbReference type="ARBA" id="ARBA00022692"/>
    </source>
</evidence>
<organism evidence="12 13">
    <name type="scientific">Quercus rubra</name>
    <name type="common">Northern red oak</name>
    <name type="synonym">Quercus borealis</name>
    <dbReference type="NCBI Taxonomy" id="3512"/>
    <lineage>
        <taxon>Eukaryota</taxon>
        <taxon>Viridiplantae</taxon>
        <taxon>Streptophyta</taxon>
        <taxon>Embryophyta</taxon>
        <taxon>Tracheophyta</taxon>
        <taxon>Spermatophyta</taxon>
        <taxon>Magnoliopsida</taxon>
        <taxon>eudicotyledons</taxon>
        <taxon>Gunneridae</taxon>
        <taxon>Pentapetalae</taxon>
        <taxon>rosids</taxon>
        <taxon>fabids</taxon>
        <taxon>Fagales</taxon>
        <taxon>Fagaceae</taxon>
        <taxon>Quercus</taxon>
    </lineage>
</organism>
<dbReference type="FunFam" id="2.30.30.60:FF:000003">
    <property type="entry name" value="Predicted mechanosensitive ion channel"/>
    <property type="match status" value="1"/>
</dbReference>
<evidence type="ECO:0000256" key="3">
    <source>
        <dbReference type="ARBA" id="ARBA00022448"/>
    </source>
</evidence>
<feature type="transmembrane region" description="Helical" evidence="10">
    <location>
        <begin position="540"/>
        <end position="564"/>
    </location>
</feature>
<evidence type="ECO:0000256" key="2">
    <source>
        <dbReference type="ARBA" id="ARBA00008017"/>
    </source>
</evidence>
<dbReference type="InterPro" id="IPR006685">
    <property type="entry name" value="MscS_channel_2nd"/>
</dbReference>
<evidence type="ECO:0000256" key="1">
    <source>
        <dbReference type="ARBA" id="ARBA00004141"/>
    </source>
</evidence>
<dbReference type="InterPro" id="IPR023408">
    <property type="entry name" value="MscS_beta-dom_sf"/>
</dbReference>
<comment type="similarity">
    <text evidence="2 9">Belongs to the MscS (TC 1.A.23) family.</text>
</comment>
<evidence type="ECO:0000256" key="5">
    <source>
        <dbReference type="ARBA" id="ARBA00022989"/>
    </source>
</evidence>
<dbReference type="GO" id="GO:0008381">
    <property type="term" value="F:mechanosensitive monoatomic ion channel activity"/>
    <property type="evidence" value="ECO:0007669"/>
    <property type="project" value="TreeGrafter"/>
</dbReference>
<accession>A0AAN7G0W6</accession>
<protein>
    <recommendedName>
        <fullName evidence="9">Mechanosensitive ion channel protein</fullName>
    </recommendedName>
</protein>
<keyword evidence="8" id="KW-0407">Ion channel</keyword>
<feature type="domain" description="Mechanosensitive ion channel MscS" evidence="11">
    <location>
        <begin position="559"/>
        <end position="617"/>
    </location>
</feature>
<dbReference type="PANTHER" id="PTHR31618:SF8">
    <property type="entry name" value="MECHANOSENSITIVE ION CHANNEL PROTEIN"/>
    <property type="match status" value="1"/>
</dbReference>
<dbReference type="EMBL" id="JAXUIC010000002">
    <property type="protein sequence ID" value="KAK4600109.1"/>
    <property type="molecule type" value="Genomic_DNA"/>
</dbReference>
<dbReference type="InterPro" id="IPR010920">
    <property type="entry name" value="LSM_dom_sf"/>
</dbReference>
<proteinExistence type="inferred from homology"/>
<dbReference type="Proteomes" id="UP001324115">
    <property type="component" value="Unassembled WGS sequence"/>
</dbReference>
<evidence type="ECO:0000256" key="6">
    <source>
        <dbReference type="ARBA" id="ARBA00023065"/>
    </source>
</evidence>
<feature type="transmembrane region" description="Helical" evidence="10">
    <location>
        <begin position="168"/>
        <end position="189"/>
    </location>
</feature>
<dbReference type="InterPro" id="IPR016688">
    <property type="entry name" value="MscS-like_plants/fungi"/>
</dbReference>
<keyword evidence="7 9" id="KW-0472">Membrane</keyword>
<dbReference type="GO" id="GO:0050982">
    <property type="term" value="P:detection of mechanical stimulus"/>
    <property type="evidence" value="ECO:0007669"/>
    <property type="project" value="UniProtKB-ARBA"/>
</dbReference>
<keyword evidence="3" id="KW-0813">Transport</keyword>
<evidence type="ECO:0000313" key="12">
    <source>
        <dbReference type="EMBL" id="KAK4600109.1"/>
    </source>
</evidence>
<dbReference type="AlphaFoldDB" id="A0AAN7G0W6"/>
<dbReference type="PIRSF" id="PIRSF017209">
    <property type="entry name" value="Memb_At2g17000_prd"/>
    <property type="match status" value="1"/>
</dbReference>
<keyword evidence="6" id="KW-0406">Ion transport</keyword>
<reference evidence="12 13" key="1">
    <citation type="journal article" date="2023" name="G3 (Bethesda)">
        <title>A haplotype-resolved chromosome-scale genome for Quercus rubra L. provides insights into the genetics of adaptive traits for red oak species.</title>
        <authorList>
            <person name="Kapoor B."/>
            <person name="Jenkins J."/>
            <person name="Schmutz J."/>
            <person name="Zhebentyayeva T."/>
            <person name="Kuelheim C."/>
            <person name="Coggeshall M."/>
            <person name="Heim C."/>
            <person name="Lasky J.R."/>
            <person name="Leites L."/>
            <person name="Islam-Faridi N."/>
            <person name="Romero-Severson J."/>
            <person name="DeLeo V.L."/>
            <person name="Lucas S.M."/>
            <person name="Lazic D."/>
            <person name="Gailing O."/>
            <person name="Carlson J."/>
            <person name="Staton M."/>
        </authorList>
    </citation>
    <scope>NUCLEOTIDE SEQUENCE [LARGE SCALE GENOMIC DNA]</scope>
    <source>
        <strain evidence="12">Pseudo-F2</strain>
    </source>
</reference>
<feature type="transmembrane region" description="Helical" evidence="10">
    <location>
        <begin position="509"/>
        <end position="534"/>
    </location>
</feature>
<dbReference type="GO" id="GO:0006820">
    <property type="term" value="P:monoatomic anion transport"/>
    <property type="evidence" value="ECO:0007669"/>
    <property type="project" value="TreeGrafter"/>
</dbReference>
<evidence type="ECO:0000256" key="9">
    <source>
        <dbReference type="PIRNR" id="PIRNR017209"/>
    </source>
</evidence>
<sequence>MARSQREDEVAIKLDDISGSPCSNNFQGRSESLRRRNKEFWDQENHLGYLNSGRAEVVKSSSNVSFRIRSWKSVMSMTKSRLIDPPEEPCPSSANSGRIPEKVQDYEEDDDIDDIPEEYKRMKFSKLTMLQSVSLVLIIVALACSLWFPVIKRCIVWDLQLWKWEIMVLALICGRLASGWGIRVVVFFIERNFLLRKRVLYFVYGLRKSVQNCLWLGLVLLVWHSIFHDKFKKATESKILPYVNRVFVCFLVGTLIWLMKTLLVNVLASTFQVNTFFERIQEALFNQYVIKMLSSSPLFKRHDTEEEVLAELQELEKAGVTLADELGTTLPPRSRKVIGIGRERKIPMIGKNSRFSRTMYKREDEEISVDHLHKLNQNNISAWNMKKMVNIVQHGDLSTLDEQLLNSKIQDEALLQIRSECQAKEAANRIFQNVAEPGSECIYLEDVMRFMSKEEALKTMHLFGVATENKGISKSFHMDWMVKAFRERRALALSLTDTKTAVDELHNMLNIIVAIITLIIWLIILKVPITHFLVFLSSQLVLVVFMFGNTCRTVFEAIIFLFVIHPFDVGDRCEVDGVMMVVDEMNILTTVFLRYDNQKVIYPNSVLATKPIGNYQRSPDMGDAIDFCINISTPTEKITSMKERITGYIEGRKEHWQPGPMVIMRDVIDMNKLMMSVWLGHRLNYQDIKERFLRREALLEEMIKIFKELDIEYRLLPVDVNVQNLPPPVSNRLPSTWKTYAS</sequence>
<keyword evidence="4 10" id="KW-0812">Transmembrane</keyword>
<comment type="caution">
    <text evidence="12">The sequence shown here is derived from an EMBL/GenBank/DDBJ whole genome shotgun (WGS) entry which is preliminary data.</text>
</comment>
<evidence type="ECO:0000256" key="7">
    <source>
        <dbReference type="ARBA" id="ARBA00023136"/>
    </source>
</evidence>
<dbReference type="SUPFAM" id="SSF50182">
    <property type="entry name" value="Sm-like ribonucleoproteins"/>
    <property type="match status" value="1"/>
</dbReference>
<feature type="transmembrane region" description="Helical" evidence="10">
    <location>
        <begin position="239"/>
        <end position="259"/>
    </location>
</feature>
<dbReference type="PANTHER" id="PTHR31618">
    <property type="entry name" value="MECHANOSENSITIVE ION CHANNEL PROTEIN 5"/>
    <property type="match status" value="1"/>
</dbReference>